<keyword evidence="2" id="KW-1185">Reference proteome</keyword>
<proteinExistence type="predicted"/>
<dbReference type="EMBL" id="JABBWD010000027">
    <property type="protein sequence ID" value="KAG1776266.1"/>
    <property type="molecule type" value="Genomic_DNA"/>
</dbReference>
<organism evidence="1 2">
    <name type="scientific">Suillus placidus</name>
    <dbReference type="NCBI Taxonomy" id="48579"/>
    <lineage>
        <taxon>Eukaryota</taxon>
        <taxon>Fungi</taxon>
        <taxon>Dikarya</taxon>
        <taxon>Basidiomycota</taxon>
        <taxon>Agaricomycotina</taxon>
        <taxon>Agaricomycetes</taxon>
        <taxon>Agaricomycetidae</taxon>
        <taxon>Boletales</taxon>
        <taxon>Suillineae</taxon>
        <taxon>Suillaceae</taxon>
        <taxon>Suillus</taxon>
    </lineage>
</organism>
<protein>
    <submittedName>
        <fullName evidence="1">Uncharacterized protein</fullName>
    </submittedName>
</protein>
<reference evidence="1" key="1">
    <citation type="journal article" date="2020" name="New Phytol.">
        <title>Comparative genomics reveals dynamic genome evolution in host specialist ectomycorrhizal fungi.</title>
        <authorList>
            <person name="Lofgren L.A."/>
            <person name="Nguyen N.H."/>
            <person name="Vilgalys R."/>
            <person name="Ruytinx J."/>
            <person name="Liao H.L."/>
            <person name="Branco S."/>
            <person name="Kuo A."/>
            <person name="LaButti K."/>
            <person name="Lipzen A."/>
            <person name="Andreopoulos W."/>
            <person name="Pangilinan J."/>
            <person name="Riley R."/>
            <person name="Hundley H."/>
            <person name="Na H."/>
            <person name="Barry K."/>
            <person name="Grigoriev I.V."/>
            <person name="Stajich J.E."/>
            <person name="Kennedy P.G."/>
        </authorList>
    </citation>
    <scope>NUCLEOTIDE SEQUENCE</scope>
    <source>
        <strain evidence="1">DOB743</strain>
    </source>
</reference>
<dbReference type="OrthoDB" id="2635952at2759"/>
<sequence>MPVGFSQTEEFSHFYDYLPGPDDQFLTLPRLLKTWVDNIAFRAYISACLAESKSSCIANSGNFKAKEHKVLGVLQLDIHVLGLKKQRAQVEVDMLSDAIARMSEFERTDDGTSSPSTSASHLPENYVGSSDDWLSTSYTSSISSHL</sequence>
<evidence type="ECO:0000313" key="2">
    <source>
        <dbReference type="Proteomes" id="UP000714275"/>
    </source>
</evidence>
<evidence type="ECO:0000313" key="1">
    <source>
        <dbReference type="EMBL" id="KAG1776266.1"/>
    </source>
</evidence>
<accession>A0A9P7D2Q1</accession>
<comment type="caution">
    <text evidence="1">The sequence shown here is derived from an EMBL/GenBank/DDBJ whole genome shotgun (WGS) entry which is preliminary data.</text>
</comment>
<dbReference type="AlphaFoldDB" id="A0A9P7D2Q1"/>
<name>A0A9P7D2Q1_9AGAM</name>
<dbReference type="Proteomes" id="UP000714275">
    <property type="component" value="Unassembled WGS sequence"/>
</dbReference>
<gene>
    <name evidence="1" type="ORF">EV702DRAFT_1198286</name>
</gene>